<feature type="domain" description="C2H2-type" evidence="12">
    <location>
        <begin position="1405"/>
        <end position="1432"/>
    </location>
</feature>
<feature type="compositionally biased region" description="Acidic residues" evidence="11">
    <location>
        <begin position="293"/>
        <end position="309"/>
    </location>
</feature>
<feature type="domain" description="C2H2-type" evidence="12">
    <location>
        <begin position="1604"/>
        <end position="1628"/>
    </location>
</feature>
<feature type="domain" description="C2H2-type" evidence="12">
    <location>
        <begin position="1247"/>
        <end position="1274"/>
    </location>
</feature>
<dbReference type="InterPro" id="IPR050752">
    <property type="entry name" value="C2H2-ZF_domain"/>
</dbReference>
<feature type="domain" description="C2H2-type" evidence="12">
    <location>
        <begin position="2258"/>
        <end position="2285"/>
    </location>
</feature>
<feature type="domain" description="C2H2-type" evidence="12">
    <location>
        <begin position="2478"/>
        <end position="2505"/>
    </location>
</feature>
<feature type="domain" description="C2H2-type" evidence="12">
    <location>
        <begin position="2716"/>
        <end position="2742"/>
    </location>
</feature>
<feature type="domain" description="C2H2-type" evidence="12">
    <location>
        <begin position="803"/>
        <end position="832"/>
    </location>
</feature>
<feature type="domain" description="C2H2-type" evidence="12">
    <location>
        <begin position="1450"/>
        <end position="1477"/>
    </location>
</feature>
<feature type="domain" description="C2H2-type" evidence="12">
    <location>
        <begin position="1076"/>
        <end position="1103"/>
    </location>
</feature>
<evidence type="ECO:0000313" key="14">
    <source>
        <dbReference type="RefSeq" id="XP_045556767.1"/>
    </source>
</evidence>
<dbReference type="Proteomes" id="UP001652741">
    <property type="component" value="Chromosome ssa02"/>
</dbReference>
<feature type="region of interest" description="Disordered" evidence="11">
    <location>
        <begin position="1986"/>
        <end position="2007"/>
    </location>
</feature>
<feature type="domain" description="C2H2-type" evidence="12">
    <location>
        <begin position="2396"/>
        <end position="2418"/>
    </location>
</feature>
<feature type="domain" description="C2H2-type" evidence="12">
    <location>
        <begin position="2614"/>
        <end position="2637"/>
    </location>
</feature>
<feature type="domain" description="C2H2-type" evidence="12">
    <location>
        <begin position="2688"/>
        <end position="2715"/>
    </location>
</feature>
<feature type="compositionally biased region" description="Basic and acidic residues" evidence="11">
    <location>
        <begin position="248"/>
        <end position="262"/>
    </location>
</feature>
<sequence>MAQGFNTCFRNLPPLSSDSRTLNVPSDSEDSLAHHLESLIEHNDLSNTVVSPENISSDLNMSSNFFSNSNTSSDFVQQKYCDDVVWQDEGQPVHHEGQFNHTSNSFFTPARTASSSNCLSTSGADLNPHDLKQECDLLNPSIPEDYSDVSSCSESDVDRTGPSCEMLKHGSNDTPLVADYKKENECAWKSPETNTDFPESISTSESEVEEDQDEPPEKEKETFMMRENKYSEISGAPEALSVSEDEGEKDHLDGEAHGKDEETCMEQDGQHTDFSLGAEESQTASVNERKEELDDEAQNAEEGCMEEEDRYSNVSSLEGQNEGTIVRERFNVKEEHSLSQGTMDSQGINASNAQDSANKLNDNTCDFEYQDSVKDNDSLKVAGQENCKSSSVICGLGLGSSNQTFESCLEFPENQSLKTRFQEIVGSGAQSTNSTYESASDSIRASGGKEDHSSFDFLERCLGLNNFVIEQKSCIENEWLRPMDESNVSSCLEEDQASQQNLMRHIEPPDLVRAGLENTRETFHKVFTADDEQEPPVLSECYGEPLSREDCMSDTEGNQERGETGSIDSTELNQEGGDSTIDNIEDERDFEDQAAQLKSSLHMRKSMHPIVLLRNSELKNDTDGAYQCAACQQATQSIDHLIEHHHCNHSENKFNFCQICGTYLTCDSLAKKHQCGIVDENAQLSSNMKPQKRKSTGHAVYKCRCCTQTFYRLCDYNKHVQSHSGRTEHTCHRCGTNFSQCRSLNRHLRERTCRRRSSQVPVKQIQTTPRISIYKKGTVLPPDSPYANLPDCFVKLVDICKEHVCRLCGKSFASSAKLYKHGYNVHHTKTRSYNVRPKCQNTYRSYKCQKCLMTFNYSSNFSRHKKRCKGAETNEKFKCPLCPRVFKYSYNRSRHLREQCIKDFTQGSSGKVEMKFRCPFCTTTFSNASNRHRHIRLVCLKEYIHNETSRTKAERQENMAQKETQKPPLKTTLNQNEPGIKCNYCPAVFAHSSGKYRHMRKHKLFENTGKKIKFRYSSLVPISNNSKASIEEPKDGPLSSEASSQPFSCLFCGKWFNTSYSLKKHVCSMHMGDKPYRCLECGKRFGKEIHLVAHKKVHQRRIQCTVCKKILPTIGDLIQHRQSHIKKGMLQCPDCPSQFQYPVYLLRHMASHHKLQQEQPLKEKKQRHPSKLEPIGSLPPLKEQEEEEKLGCPLCPEVFHSGTELSSHCLNHVSESSSSWCPFCKRLFSSRTSLVRHIRIHTGEKPFSCQSCGEPFRRKEYLQLHQEKCPGPQSKQELPTIKESEDVSSKSLVTRIRKVYKCSYCPREFEKLPRLLLHHNGHMQNTVAPCPKCGKCYRQRRKLHERLCNGSNIKSVEPVSTVWHPCRNCGRKFSRDYNRDVHERICHSVKPLQKNTSNSGNSNMHPCRNCGKYFTRSDNRNFHEKTCNSANPLQKNTIEIGTSSRDKLQHKCPHCPSKFKYRSFLLRHIGSHTGERSYPCMHCGHSYGIQSRCLQHEAFCDGVNRQKPPSASLGEYKCNICTKIFMKSRNLRRHILTHTEVKPYRCKACDSCFSRHDHLKLHQSRCKGKRQRLEVRIAKISLADVGMGWQNNLNITNSGKQQGFDCSICSKSFPTHSIMARHIAMSHAIRTVSSFTHEKSLKRHINIGACQRIYAKTKHSEKLNVTSPPSRETNRLLQRLQLQYKDKRKFKCTFCPRLFKSGEQLRVHTRLHTGEKPFGCSNCGERFIRRDYLQRHLNRCKGEPLDRVLCDRCGDVFSQDELENHQLTCVVKCKSPARSRTESTARSPPKGFSCANCSARFLLFSQLQQHFLNTHRDTPTNQASPLQEQLSSMVNIKEEPMDEGYGDTRLNSDNNLMLDQDSDPNNDMNKPIKCPQCNMNFGNKGGFARHMHTHLGQYPFNCKKCNKGFWNKNLFRTHVRKCRLVKVTKEEVNTDSVITSEMDPTLKETVLVFNQGSKTTGTGVLQTNFSCKDDLKDLTLQYAYGNQGKGRSSHDRRNSGQQVPGNKYQCSECDRSFTDGLLLISHLEDHGRDELERKKKFCQPCGKTFANPSDLARHMRGHWNEKTFSCPQCPQTFPCPSDLDIHRTCHDSNRPFVCKECQQRFWTSQSLENHQSQVHSKELIHTCHVCNKNYSIRSSLVKHIRMKHQTQKNMDVVIHVKEKETAVQEEFDMEVDVDGGSNASNDEDENDANEDNDSDSADYFPCHVCGKTFTTSESLEDHQRCHLGEKPHECAECGKCFFQAGQLQQHLRSHKSEYQCQICGRGFVSLFALRKHKHTHGKSRQHRCSKCPLSFTGPSQLAEHMGTHRDDNFPCDICDRTFSCKMSRAEHRKIHIETDDVPPLLLPPEKTASSSPTASSSTMKHLQYRCGVCNERFKEPEQLSEHGCMAARERPYSCQECNKHFLHASHLNKHELSHYQIPQSCVYQCNQCHMSFNYRHNFVSHLNKHGDDEAAAEALKGGSVTNAWETVSEKRTIYKCPICSHRFAHAIELASHLSIHSENTFACGVCKLTFPTKSKLAEHERSHLTAATHYECTECGQSFLGSDFPQHHCARRQHAVTDHERPHLSNRQSREEEVDVGEDFFNCTVCLKRFSSHDSLQQHLNKEHHNERPFKCQSCGKTFALKRYLRDHERRQHKFGTERAHPTYKATDSVSQYKCSVCPKTLTSAHDLSLHMKVHTEQESGGDHRCDMCYKSFSRLSLLRQHQESHVGQVVYECTECDKAFAFPHLLEEHQKTHAAGP</sequence>
<dbReference type="PANTHER" id="PTHR24384:SF189">
    <property type="entry name" value="C2H2-TYPE DOMAIN-CONTAINING PROTEIN-RELATED"/>
    <property type="match status" value="1"/>
</dbReference>
<keyword evidence="2" id="KW-0479">Metal-binding</keyword>
<feature type="domain" description="C2H2-type" evidence="12">
    <location>
        <begin position="916"/>
        <end position="950"/>
    </location>
</feature>
<evidence type="ECO:0000313" key="13">
    <source>
        <dbReference type="Proteomes" id="UP001652741"/>
    </source>
</evidence>
<dbReference type="InterPro" id="IPR013087">
    <property type="entry name" value="Znf_C2H2_type"/>
</dbReference>
<feature type="domain" description="C2H2-type" evidence="12">
    <location>
        <begin position="846"/>
        <end position="877"/>
    </location>
</feature>
<feature type="domain" description="C2H2-type" evidence="12">
    <location>
        <begin position="2368"/>
        <end position="2395"/>
    </location>
</feature>
<feature type="compositionally biased region" description="Basic and acidic residues" evidence="11">
    <location>
        <begin position="215"/>
        <end position="230"/>
    </location>
</feature>
<keyword evidence="4 10" id="KW-0863">Zinc-finger</keyword>
<feature type="domain" description="C2H2-type" evidence="12">
    <location>
        <begin position="1544"/>
        <end position="1571"/>
    </location>
</feature>
<feature type="domain" description="C2H2-type" evidence="12">
    <location>
        <begin position="1047"/>
        <end position="1075"/>
    </location>
</feature>
<feature type="region of interest" description="Disordered" evidence="11">
    <location>
        <begin position="187"/>
        <end position="319"/>
    </location>
</feature>
<feature type="compositionally biased region" description="Acidic residues" evidence="11">
    <location>
        <begin position="2185"/>
        <end position="2199"/>
    </location>
</feature>
<comment type="subcellular location">
    <subcellularLocation>
        <location evidence="1">Nucleus</location>
    </subcellularLocation>
</comment>
<dbReference type="InterPro" id="IPR036236">
    <property type="entry name" value="Znf_C2H2_sf"/>
</dbReference>
<evidence type="ECO:0000256" key="1">
    <source>
        <dbReference type="ARBA" id="ARBA00004123"/>
    </source>
</evidence>
<feature type="domain" description="C2H2-type" evidence="12">
    <location>
        <begin position="2427"/>
        <end position="2454"/>
    </location>
</feature>
<feature type="domain" description="C2H2-type" evidence="12">
    <location>
        <begin position="2232"/>
        <end position="2259"/>
    </location>
</feature>
<evidence type="ECO:0000256" key="3">
    <source>
        <dbReference type="ARBA" id="ARBA00022737"/>
    </source>
</evidence>
<feature type="domain" description="C2H2-type" evidence="12">
    <location>
        <begin position="729"/>
        <end position="756"/>
    </location>
</feature>
<feature type="domain" description="C2H2-type" evidence="12">
    <location>
        <begin position="2657"/>
        <end position="2684"/>
    </location>
</feature>
<dbReference type="PROSITE" id="PS00028">
    <property type="entry name" value="ZINC_FINGER_C2H2_1"/>
    <property type="match status" value="37"/>
</dbReference>
<dbReference type="RefSeq" id="XP_045556767.1">
    <property type="nucleotide sequence ID" value="XM_045700811.1"/>
</dbReference>
<name>A0ABM3DD78_SALSA</name>
<evidence type="ECO:0000256" key="5">
    <source>
        <dbReference type="ARBA" id="ARBA00022833"/>
    </source>
</evidence>
<feature type="domain" description="C2H2-type" evidence="12">
    <location>
        <begin position="2313"/>
        <end position="2340"/>
    </location>
</feature>
<feature type="region of interest" description="Disordered" evidence="11">
    <location>
        <begin position="2341"/>
        <end position="2360"/>
    </location>
</feature>
<dbReference type="PROSITE" id="PS50157">
    <property type="entry name" value="ZINC_FINGER_C2H2_2"/>
    <property type="match status" value="42"/>
</dbReference>
<keyword evidence="5" id="KW-0862">Zinc</keyword>
<evidence type="ECO:0000256" key="11">
    <source>
        <dbReference type="SAM" id="MobiDB-lite"/>
    </source>
</evidence>
<feature type="domain" description="C2H2-type" evidence="12">
    <location>
        <begin position="1190"/>
        <end position="1217"/>
    </location>
</feature>
<feature type="domain" description="C2H2-type" evidence="12">
    <location>
        <begin position="1718"/>
        <end position="1745"/>
    </location>
</feature>
<dbReference type="Gene3D" id="3.30.160.60">
    <property type="entry name" value="Classic Zinc Finger"/>
    <property type="match status" value="28"/>
</dbReference>
<evidence type="ECO:0000256" key="7">
    <source>
        <dbReference type="ARBA" id="ARBA00023125"/>
    </source>
</evidence>
<feature type="domain" description="C2H2-type" evidence="12">
    <location>
        <begin position="2204"/>
        <end position="2231"/>
    </location>
</feature>
<keyword evidence="8" id="KW-0804">Transcription</keyword>
<feature type="domain" description="C2H2-type" evidence="12">
    <location>
        <begin position="2585"/>
        <end position="2613"/>
    </location>
</feature>
<evidence type="ECO:0000256" key="2">
    <source>
        <dbReference type="ARBA" id="ARBA00022723"/>
    </source>
</evidence>
<feature type="domain" description="C2H2-type" evidence="12">
    <location>
        <begin position="2068"/>
        <end position="2095"/>
    </location>
</feature>
<feature type="domain" description="C2H2-type" evidence="12">
    <location>
        <begin position="1872"/>
        <end position="1899"/>
    </location>
</feature>
<keyword evidence="3" id="KW-0677">Repeat</keyword>
<evidence type="ECO:0000256" key="4">
    <source>
        <dbReference type="ARBA" id="ARBA00022771"/>
    </source>
</evidence>
<feature type="compositionally biased region" description="Low complexity" evidence="11">
    <location>
        <begin position="2351"/>
        <end position="2360"/>
    </location>
</feature>
<feature type="domain" description="C2H2-type" evidence="12">
    <location>
        <begin position="2286"/>
        <end position="2313"/>
    </location>
</feature>
<feature type="region of interest" description="Disordered" evidence="11">
    <location>
        <begin position="1155"/>
        <end position="1178"/>
    </location>
</feature>
<feature type="domain" description="C2H2-type" evidence="12">
    <location>
        <begin position="1300"/>
        <end position="1322"/>
    </location>
</feature>
<reference evidence="14" key="1">
    <citation type="submission" date="2025-08" db="UniProtKB">
        <authorList>
            <consortium name="RefSeq"/>
        </authorList>
    </citation>
    <scope>IDENTIFICATION</scope>
</reference>
<proteinExistence type="predicted"/>
<keyword evidence="7" id="KW-0238">DNA-binding</keyword>
<evidence type="ECO:0000256" key="6">
    <source>
        <dbReference type="ARBA" id="ARBA00023015"/>
    </source>
</evidence>
<feature type="region of interest" description="Disordered" evidence="11">
    <location>
        <begin position="2174"/>
        <end position="2199"/>
    </location>
</feature>
<feature type="region of interest" description="Disordered" evidence="11">
    <location>
        <begin position="542"/>
        <end position="582"/>
    </location>
</feature>
<dbReference type="SMART" id="SM00355">
    <property type="entry name" value="ZnF_C2H2"/>
    <property type="match status" value="48"/>
</dbReference>
<feature type="compositionally biased region" description="Polar residues" evidence="11">
    <location>
        <begin position="566"/>
        <end position="582"/>
    </location>
</feature>
<dbReference type="SUPFAM" id="SSF57667">
    <property type="entry name" value="beta-beta-alpha zinc fingers"/>
    <property type="match status" value="21"/>
</dbReference>
<feature type="domain" description="C2H2-type" evidence="12">
    <location>
        <begin position="1219"/>
        <end position="1246"/>
    </location>
</feature>
<feature type="region of interest" description="Disordered" evidence="11">
    <location>
        <begin position="950"/>
        <end position="972"/>
    </location>
</feature>
<dbReference type="Pfam" id="PF13912">
    <property type="entry name" value="zf-C2H2_6"/>
    <property type="match status" value="2"/>
</dbReference>
<feature type="domain" description="C2H2-type" evidence="12">
    <location>
        <begin position="701"/>
        <end position="728"/>
    </location>
</feature>
<evidence type="ECO:0000256" key="8">
    <source>
        <dbReference type="ARBA" id="ARBA00023163"/>
    </source>
</evidence>
<feature type="domain" description="C2H2-type" evidence="12">
    <location>
        <begin position="1792"/>
        <end position="1820"/>
    </location>
</feature>
<evidence type="ECO:0000256" key="10">
    <source>
        <dbReference type="PROSITE-ProRule" id="PRU00042"/>
    </source>
</evidence>
<feature type="domain" description="C2H2-type" evidence="12">
    <location>
        <begin position="2125"/>
        <end position="2153"/>
    </location>
</feature>
<keyword evidence="6" id="KW-0805">Transcription regulation</keyword>
<organism evidence="13 14">
    <name type="scientific">Salmo salar</name>
    <name type="common">Atlantic salmon</name>
    <dbReference type="NCBI Taxonomy" id="8030"/>
    <lineage>
        <taxon>Eukaryota</taxon>
        <taxon>Metazoa</taxon>
        <taxon>Chordata</taxon>
        <taxon>Craniata</taxon>
        <taxon>Vertebrata</taxon>
        <taxon>Euteleostomi</taxon>
        <taxon>Actinopterygii</taxon>
        <taxon>Neopterygii</taxon>
        <taxon>Teleostei</taxon>
        <taxon>Protacanthopterygii</taxon>
        <taxon>Salmoniformes</taxon>
        <taxon>Salmonidae</taxon>
        <taxon>Salmoninae</taxon>
        <taxon>Salmo</taxon>
    </lineage>
</organism>
<feature type="domain" description="C2H2-type" evidence="12">
    <location>
        <begin position="626"/>
        <end position="654"/>
    </location>
</feature>
<feature type="domain" description="C2H2-type" evidence="12">
    <location>
        <begin position="2096"/>
        <end position="2124"/>
    </location>
</feature>
<keyword evidence="9" id="KW-0539">Nucleus</keyword>
<dbReference type="Pfam" id="PF00096">
    <property type="entry name" value="zf-C2H2"/>
    <property type="match status" value="10"/>
</dbReference>
<keyword evidence="13" id="KW-1185">Reference proteome</keyword>
<feature type="domain" description="C2H2-type" evidence="12">
    <location>
        <begin position="2505"/>
        <end position="2527"/>
    </location>
</feature>
<feature type="domain" description="C2H2-type" evidence="12">
    <location>
        <begin position="1364"/>
        <end position="1388"/>
    </location>
</feature>
<accession>A0ABM3DD78</accession>
<feature type="domain" description="C2H2-type" evidence="12">
    <location>
        <begin position="2008"/>
        <end position="2035"/>
    </location>
</feature>
<gene>
    <name evidence="14" type="primary">znf1035</name>
</gene>
<protein>
    <submittedName>
        <fullName evidence="14">Zinc finger protein 1035</fullName>
    </submittedName>
</protein>
<dbReference type="PANTHER" id="PTHR24384">
    <property type="entry name" value="FINGER PUTATIVE TRANSCRIPTION FACTOR FAMILY-RELATED"/>
    <property type="match status" value="1"/>
</dbReference>
<feature type="domain" description="C2H2-type" evidence="12">
    <location>
        <begin position="1690"/>
        <end position="1717"/>
    </location>
</feature>
<evidence type="ECO:0000256" key="9">
    <source>
        <dbReference type="ARBA" id="ARBA00023242"/>
    </source>
</evidence>
<feature type="domain" description="C2H2-type" evidence="12">
    <location>
        <begin position="2040"/>
        <end position="2067"/>
    </location>
</feature>
<feature type="domain" description="C2H2-type" evidence="12">
    <location>
        <begin position="1516"/>
        <end position="1543"/>
    </location>
</feature>
<evidence type="ECO:0000259" key="12">
    <source>
        <dbReference type="PROSITE" id="PS50157"/>
    </source>
</evidence>